<dbReference type="AlphaFoldDB" id="A0A7J7LD06"/>
<feature type="coiled-coil region" evidence="1">
    <location>
        <begin position="241"/>
        <end position="338"/>
    </location>
</feature>
<proteinExistence type="predicted"/>
<evidence type="ECO:0000256" key="1">
    <source>
        <dbReference type="SAM" id="Coils"/>
    </source>
</evidence>
<reference evidence="2 3" key="1">
    <citation type="journal article" date="2020" name="IScience">
        <title>Genome Sequencing of the Endangered Kingdonia uniflora (Circaeasteraceae, Ranunculales) Reveals Potential Mechanisms of Evolutionary Specialization.</title>
        <authorList>
            <person name="Sun Y."/>
            <person name="Deng T."/>
            <person name="Zhang A."/>
            <person name="Moore M.J."/>
            <person name="Landis J.B."/>
            <person name="Lin N."/>
            <person name="Zhang H."/>
            <person name="Zhang X."/>
            <person name="Huang J."/>
            <person name="Zhang X."/>
            <person name="Sun H."/>
            <person name="Wang H."/>
        </authorList>
    </citation>
    <scope>NUCLEOTIDE SEQUENCE [LARGE SCALE GENOMIC DNA]</scope>
    <source>
        <strain evidence="2">TB1705</strain>
        <tissue evidence="2">Leaf</tissue>
    </source>
</reference>
<evidence type="ECO:0000313" key="2">
    <source>
        <dbReference type="EMBL" id="KAF6140513.1"/>
    </source>
</evidence>
<keyword evidence="1" id="KW-0175">Coiled coil</keyword>
<organism evidence="2 3">
    <name type="scientific">Kingdonia uniflora</name>
    <dbReference type="NCBI Taxonomy" id="39325"/>
    <lineage>
        <taxon>Eukaryota</taxon>
        <taxon>Viridiplantae</taxon>
        <taxon>Streptophyta</taxon>
        <taxon>Embryophyta</taxon>
        <taxon>Tracheophyta</taxon>
        <taxon>Spermatophyta</taxon>
        <taxon>Magnoliopsida</taxon>
        <taxon>Ranunculales</taxon>
        <taxon>Circaeasteraceae</taxon>
        <taxon>Kingdonia</taxon>
    </lineage>
</organism>
<sequence>MNIPIIGGYSEGEGATRNEDVCPSDKSLLRSFKIHRARSIALGQDKLPIRVHHHQSTWDLTEKTTSDGDATVIGGTWGFPALLEVFYNNLLAAGFKCIHVFGSWGCWEFVITEETKRLVGIPKEMDSNECEHYTCQKEDVSVMDRYDGTALLKFREALNNNKLEDWKEFILKKADRGRRVREGPLVCIEGYLEWFASVSYTMICPITVDLAADDDVEIHRRKEASVNEHGDTPVHQSKDIAEQYDASLQKLKEDKEKESEANINLREALKEKTSECDLLTETIKQMKEDIQLKRVLNEQCVLEFADLPRQLDAKILECKNLEEKNTSLEAELRQKSGLDDCNQSLFIELNKKCKENESLKVVNILLMEQIDLHLPLATPLVVLQSHQHVPSITQAKKYDDLLYVHEDLKKLIAKEDFRKKLVNAKEKMMSLEVNNNEWEVWRQTMKKTLASGGMGNIEDPTIEELFEQNKRFFTIA</sequence>
<evidence type="ECO:0000313" key="3">
    <source>
        <dbReference type="Proteomes" id="UP000541444"/>
    </source>
</evidence>
<name>A0A7J7LD06_9MAGN</name>
<keyword evidence="3" id="KW-1185">Reference proteome</keyword>
<accession>A0A7J7LD06</accession>
<comment type="caution">
    <text evidence="2">The sequence shown here is derived from an EMBL/GenBank/DDBJ whole genome shotgun (WGS) entry which is preliminary data.</text>
</comment>
<dbReference type="EMBL" id="JACGCM010002362">
    <property type="protein sequence ID" value="KAF6140513.1"/>
    <property type="molecule type" value="Genomic_DNA"/>
</dbReference>
<dbReference type="Proteomes" id="UP000541444">
    <property type="component" value="Unassembled WGS sequence"/>
</dbReference>
<gene>
    <name evidence="2" type="ORF">GIB67_018250</name>
</gene>
<protein>
    <submittedName>
        <fullName evidence="2">Uncharacterized protein</fullName>
    </submittedName>
</protein>